<reference evidence="7" key="2">
    <citation type="submission" date="2023-05" db="EMBL/GenBank/DDBJ databases">
        <authorList>
            <consortium name="Lawrence Berkeley National Laboratory"/>
            <person name="Steindorff A."/>
            <person name="Hensen N."/>
            <person name="Bonometti L."/>
            <person name="Westerberg I."/>
            <person name="Brannstrom I.O."/>
            <person name="Guillou S."/>
            <person name="Cros-Aarteil S."/>
            <person name="Calhoun S."/>
            <person name="Haridas S."/>
            <person name="Kuo A."/>
            <person name="Mondo S."/>
            <person name="Pangilinan J."/>
            <person name="Riley R."/>
            <person name="Labutti K."/>
            <person name="Andreopoulos B."/>
            <person name="Lipzen A."/>
            <person name="Chen C."/>
            <person name="Yanf M."/>
            <person name="Daum C."/>
            <person name="Ng V."/>
            <person name="Clum A."/>
            <person name="Ohm R."/>
            <person name="Martin F."/>
            <person name="Silar P."/>
            <person name="Natvig D."/>
            <person name="Lalanne C."/>
            <person name="Gautier V."/>
            <person name="Ament-Velasquez S.L."/>
            <person name="Kruys A."/>
            <person name="Hutchinson M.I."/>
            <person name="Powell A.J."/>
            <person name="Barry K."/>
            <person name="Miller A.N."/>
            <person name="Grigoriev I.V."/>
            <person name="Debuchy R."/>
            <person name="Gladieux P."/>
            <person name="Thoren M.H."/>
            <person name="Johannesson H."/>
        </authorList>
    </citation>
    <scope>NUCLEOTIDE SEQUENCE</scope>
    <source>
        <strain evidence="7">CBS 359.72</strain>
    </source>
</reference>
<evidence type="ECO:0000259" key="5">
    <source>
        <dbReference type="PROSITE" id="PS50056"/>
    </source>
</evidence>
<dbReference type="InterPro" id="IPR016130">
    <property type="entry name" value="Tyr_Pase_AS"/>
</dbReference>
<feature type="region of interest" description="Disordered" evidence="3">
    <location>
        <begin position="801"/>
        <end position="928"/>
    </location>
</feature>
<feature type="compositionally biased region" description="Basic and acidic residues" evidence="3">
    <location>
        <begin position="418"/>
        <end position="429"/>
    </location>
</feature>
<dbReference type="GO" id="GO:0043491">
    <property type="term" value="P:phosphatidylinositol 3-kinase/protein kinase B signal transduction"/>
    <property type="evidence" value="ECO:0007669"/>
    <property type="project" value="TreeGrafter"/>
</dbReference>
<name>A0AAN7CZR3_9PEZI</name>
<dbReference type="InterPro" id="IPR003595">
    <property type="entry name" value="Tyr_Pase_cat"/>
</dbReference>
<dbReference type="Gene3D" id="3.90.190.10">
    <property type="entry name" value="Protein tyrosine phosphatase superfamily"/>
    <property type="match status" value="1"/>
</dbReference>
<comment type="caution">
    <text evidence="7">The sequence shown here is derived from an EMBL/GenBank/DDBJ whole genome shotgun (WGS) entry which is preliminary data.</text>
</comment>
<dbReference type="InterPro" id="IPR029023">
    <property type="entry name" value="Tensin_phosphatase"/>
</dbReference>
<dbReference type="Pfam" id="PF00782">
    <property type="entry name" value="DSPc"/>
    <property type="match status" value="1"/>
</dbReference>
<dbReference type="InterPro" id="IPR051281">
    <property type="entry name" value="Dual-spec_lipid-protein_phosph"/>
</dbReference>
<feature type="region of interest" description="Disordered" evidence="3">
    <location>
        <begin position="598"/>
        <end position="714"/>
    </location>
</feature>
<protein>
    <recommendedName>
        <fullName evidence="1">phosphatidylinositol-3,4,5-trisphosphate 3-phosphatase</fullName>
        <ecNumber evidence="1">3.1.3.67</ecNumber>
    </recommendedName>
</protein>
<dbReference type="GO" id="GO:0016314">
    <property type="term" value="F:phosphatidylinositol-3,4,5-trisphosphate 3-phosphatase activity"/>
    <property type="evidence" value="ECO:0007669"/>
    <property type="project" value="UniProtKB-EC"/>
</dbReference>
<dbReference type="PROSITE" id="PS00383">
    <property type="entry name" value="TYR_PHOSPHATASE_1"/>
    <property type="match status" value="1"/>
</dbReference>
<dbReference type="SUPFAM" id="SSF52799">
    <property type="entry name" value="(Phosphotyrosine protein) phosphatases II"/>
    <property type="match status" value="1"/>
</dbReference>
<keyword evidence="2" id="KW-0378">Hydrolase</keyword>
<evidence type="ECO:0000313" key="7">
    <source>
        <dbReference type="EMBL" id="KAK4251368.1"/>
    </source>
</evidence>
<feature type="compositionally biased region" description="Basic and acidic residues" evidence="3">
    <location>
        <begin position="843"/>
        <end position="859"/>
    </location>
</feature>
<dbReference type="InterPro" id="IPR005344">
    <property type="entry name" value="TMEM33/Pom33"/>
</dbReference>
<feature type="compositionally biased region" description="Gly residues" evidence="3">
    <location>
        <begin position="602"/>
        <end position="611"/>
    </location>
</feature>
<keyword evidence="4" id="KW-0472">Membrane</keyword>
<dbReference type="GO" id="GO:0005634">
    <property type="term" value="C:nucleus"/>
    <property type="evidence" value="ECO:0007669"/>
    <property type="project" value="TreeGrafter"/>
</dbReference>
<evidence type="ECO:0000256" key="2">
    <source>
        <dbReference type="ARBA" id="ARBA00022801"/>
    </source>
</evidence>
<feature type="region of interest" description="Disordered" evidence="3">
    <location>
        <begin position="400"/>
        <end position="429"/>
    </location>
</feature>
<feature type="compositionally biased region" description="Polar residues" evidence="3">
    <location>
        <begin position="681"/>
        <end position="692"/>
    </location>
</feature>
<dbReference type="Pfam" id="PF03661">
    <property type="entry name" value="TMEM33_Pom33"/>
    <property type="match status" value="1"/>
</dbReference>
<organism evidence="7 8">
    <name type="scientific">Corynascus novoguineensis</name>
    <dbReference type="NCBI Taxonomy" id="1126955"/>
    <lineage>
        <taxon>Eukaryota</taxon>
        <taxon>Fungi</taxon>
        <taxon>Dikarya</taxon>
        <taxon>Ascomycota</taxon>
        <taxon>Pezizomycotina</taxon>
        <taxon>Sordariomycetes</taxon>
        <taxon>Sordariomycetidae</taxon>
        <taxon>Sordariales</taxon>
        <taxon>Chaetomiaceae</taxon>
        <taxon>Corynascus</taxon>
    </lineage>
</organism>
<feature type="transmembrane region" description="Helical" evidence="4">
    <location>
        <begin position="181"/>
        <end position="200"/>
    </location>
</feature>
<dbReference type="GO" id="GO:0005829">
    <property type="term" value="C:cytosol"/>
    <property type="evidence" value="ECO:0007669"/>
    <property type="project" value="TreeGrafter"/>
</dbReference>
<keyword evidence="4" id="KW-1133">Transmembrane helix</keyword>
<evidence type="ECO:0000313" key="8">
    <source>
        <dbReference type="Proteomes" id="UP001303647"/>
    </source>
</evidence>
<dbReference type="GO" id="GO:0042995">
    <property type="term" value="C:cell projection"/>
    <property type="evidence" value="ECO:0007669"/>
    <property type="project" value="TreeGrafter"/>
</dbReference>
<dbReference type="PANTHER" id="PTHR12305:SF81">
    <property type="entry name" value="PHOSPHATIDYLINOSITOL 3,4,5-TRISPHOSPHATE 3-PHOSPHATASE AND DUAL-SPECIFICITY PROTEIN PHOSPHATASE PTEN"/>
    <property type="match status" value="1"/>
</dbReference>
<evidence type="ECO:0000256" key="1">
    <source>
        <dbReference type="ARBA" id="ARBA00013015"/>
    </source>
</evidence>
<accession>A0AAN7CZR3</accession>
<dbReference type="CDD" id="cd14497">
    <property type="entry name" value="PTP_PTEN-like"/>
    <property type="match status" value="1"/>
</dbReference>
<keyword evidence="8" id="KW-1185">Reference proteome</keyword>
<dbReference type="EC" id="3.1.3.67" evidence="1"/>
<dbReference type="PANTHER" id="PTHR12305">
    <property type="entry name" value="PHOSPHATASE WITH HOMOLOGY TO TENSIN"/>
    <property type="match status" value="1"/>
</dbReference>
<dbReference type="Proteomes" id="UP001303647">
    <property type="component" value="Unassembled WGS sequence"/>
</dbReference>
<dbReference type="PROSITE" id="PS51181">
    <property type="entry name" value="PPASE_TENSIN"/>
    <property type="match status" value="1"/>
</dbReference>
<reference evidence="7" key="1">
    <citation type="journal article" date="2023" name="Mol. Phylogenet. Evol.">
        <title>Genome-scale phylogeny and comparative genomics of the fungal order Sordariales.</title>
        <authorList>
            <person name="Hensen N."/>
            <person name="Bonometti L."/>
            <person name="Westerberg I."/>
            <person name="Brannstrom I.O."/>
            <person name="Guillou S."/>
            <person name="Cros-Aarteil S."/>
            <person name="Calhoun S."/>
            <person name="Haridas S."/>
            <person name="Kuo A."/>
            <person name="Mondo S."/>
            <person name="Pangilinan J."/>
            <person name="Riley R."/>
            <person name="LaButti K."/>
            <person name="Andreopoulos B."/>
            <person name="Lipzen A."/>
            <person name="Chen C."/>
            <person name="Yan M."/>
            <person name="Daum C."/>
            <person name="Ng V."/>
            <person name="Clum A."/>
            <person name="Steindorff A."/>
            <person name="Ohm R.A."/>
            <person name="Martin F."/>
            <person name="Silar P."/>
            <person name="Natvig D.O."/>
            <person name="Lalanne C."/>
            <person name="Gautier V."/>
            <person name="Ament-Velasquez S.L."/>
            <person name="Kruys A."/>
            <person name="Hutchinson M.I."/>
            <person name="Powell A.J."/>
            <person name="Barry K."/>
            <person name="Miller A.N."/>
            <person name="Grigoriev I.V."/>
            <person name="Debuchy R."/>
            <person name="Gladieux P."/>
            <person name="Hiltunen Thoren M."/>
            <person name="Johannesson H."/>
        </authorList>
    </citation>
    <scope>NUCLEOTIDE SEQUENCE</scope>
    <source>
        <strain evidence="7">CBS 359.72</strain>
    </source>
</reference>
<dbReference type="EMBL" id="MU857606">
    <property type="protein sequence ID" value="KAK4251368.1"/>
    <property type="molecule type" value="Genomic_DNA"/>
</dbReference>
<dbReference type="InterPro" id="IPR000340">
    <property type="entry name" value="Dual-sp_phosphatase_cat-dom"/>
</dbReference>
<dbReference type="GO" id="GO:0005886">
    <property type="term" value="C:plasma membrane"/>
    <property type="evidence" value="ECO:0007669"/>
    <property type="project" value="TreeGrafter"/>
</dbReference>
<dbReference type="GO" id="GO:0046856">
    <property type="term" value="P:phosphatidylinositol dephosphorylation"/>
    <property type="evidence" value="ECO:0007669"/>
    <property type="project" value="TreeGrafter"/>
</dbReference>
<sequence length="928" mass="100703">MAPPPSADVPLTQRLQRMAVTLQCTHALSLLCIFRYTFSWLRMNYYGGMAQFCYRFAFLSAAATYGIVVYKTLRARQKTGAKQPGSVLGYLSDENVQYLVLALIWLFNPQYPLALLPYGIYSVFHVATYIGATLIPTVIPPTQISPAAGASPNGKPQYTQHPASEAIKTFVKKYYDSSMSVVSSLEILLWIRLLLAAVFFQRRSWILLAVYTAFLRARFAQSSHVQNSFSQLEARIDNLVGAQGTPPAARQVWDGVKGTARQFHAATDVNKYCIEDFPPRPQPIMASILRQIVAGPRAKHQETGLDLCYVTSNIIATSGPSQTYPQRAYRNPLDRLVAFLDARHGDGWAIWEFRAEGTGYPDEAVHGRIRHFPWPDHHPPPFALVPRIVGGMRRWLDGGSLSGPGPDASYNGNNDADDGVKKGEEGQRERNVKVKEGKERVVVVHCKAGKGRSGTMACSYLIAECGWTAEDALARFTERRMRPGFGAGVSIPSQLRWVSYADRWTKGGKKYVDRPVEIVEVRVWGLRHGVKLVVEGFAEEGKKIRVFHTFKGEERVVVEPGAPGGGGALDMVQDMAGYGAKAVVDEIGEVAEDADYSEITKGAGGSNGNDKGGVPSRSSSKKLKKSRTAGLMSKLSGRKKGSSQDLERLAKIGPKRKTIAMPGSSENSSSWSPLAGKNEPRSQSTNSLQNDVSFADPSEPGGRTVVFKPSEPIRIPNSDVNISVERRNRAPASMGLTMVTAVAHVWFNAFFEGNGPEKGGQADDSGVFEIDWDKMDGIKGSSRRGTRALNRLAVVWRVAGTGESSTEGEQPPSGVVVNEPGEDSPVPQLQPADWQGGNDEDPTADKRLGLRVEDPESRSMSKASSVRSEGPGGASGVTKGEKEDVDDQASLEGVKVSGPTGEDILDETPAGQEASSSSDTKGRDAAIL</sequence>
<evidence type="ECO:0000256" key="4">
    <source>
        <dbReference type="SAM" id="Phobius"/>
    </source>
</evidence>
<feature type="domain" description="Phosphatase tensin-type" evidence="6">
    <location>
        <begin position="296"/>
        <end position="508"/>
    </location>
</feature>
<dbReference type="InterPro" id="IPR029021">
    <property type="entry name" value="Prot-tyrosine_phosphatase-like"/>
</dbReference>
<evidence type="ECO:0000256" key="3">
    <source>
        <dbReference type="SAM" id="MobiDB-lite"/>
    </source>
</evidence>
<dbReference type="GO" id="GO:0051896">
    <property type="term" value="P:regulation of phosphatidylinositol 3-kinase/protein kinase B signal transduction"/>
    <property type="evidence" value="ECO:0007669"/>
    <property type="project" value="TreeGrafter"/>
</dbReference>
<gene>
    <name evidence="7" type="ORF">C7999DRAFT_37695</name>
</gene>
<dbReference type="PROSITE" id="PS50056">
    <property type="entry name" value="TYR_PHOSPHATASE_2"/>
    <property type="match status" value="1"/>
</dbReference>
<dbReference type="InterPro" id="IPR000387">
    <property type="entry name" value="Tyr_Pase_dom"/>
</dbReference>
<evidence type="ECO:0000259" key="6">
    <source>
        <dbReference type="PROSITE" id="PS51181"/>
    </source>
</evidence>
<proteinExistence type="predicted"/>
<feature type="transmembrane region" description="Helical" evidence="4">
    <location>
        <begin position="52"/>
        <end position="70"/>
    </location>
</feature>
<keyword evidence="4" id="KW-0812">Transmembrane</keyword>
<dbReference type="SMART" id="SM00404">
    <property type="entry name" value="PTPc_motif"/>
    <property type="match status" value="1"/>
</dbReference>
<dbReference type="AlphaFoldDB" id="A0AAN7CZR3"/>
<feature type="domain" description="Tyrosine specific protein phosphatases" evidence="5">
    <location>
        <begin position="436"/>
        <end position="480"/>
    </location>
</feature>
<dbReference type="GO" id="GO:0004725">
    <property type="term" value="F:protein tyrosine phosphatase activity"/>
    <property type="evidence" value="ECO:0007669"/>
    <property type="project" value="TreeGrafter"/>
</dbReference>